<dbReference type="Proteomes" id="UP000287651">
    <property type="component" value="Unassembled WGS sequence"/>
</dbReference>
<comment type="caution">
    <text evidence="2">The sequence shown here is derived from an EMBL/GenBank/DDBJ whole genome shotgun (WGS) entry which is preliminary data.</text>
</comment>
<feature type="region of interest" description="Disordered" evidence="1">
    <location>
        <begin position="1"/>
        <end position="95"/>
    </location>
</feature>
<dbReference type="EMBL" id="AMZH03000592">
    <property type="protein sequence ID" value="RRT82941.1"/>
    <property type="molecule type" value="Genomic_DNA"/>
</dbReference>
<feature type="compositionally biased region" description="Basic and acidic residues" evidence="1">
    <location>
        <begin position="34"/>
        <end position="54"/>
    </location>
</feature>
<evidence type="ECO:0000313" key="2">
    <source>
        <dbReference type="EMBL" id="RRT82941.1"/>
    </source>
</evidence>
<evidence type="ECO:0000256" key="1">
    <source>
        <dbReference type="SAM" id="MobiDB-lite"/>
    </source>
</evidence>
<sequence>MGDPKRKGRWRKKEEEEGREKKRRQWTKRRKKQNEKEIGRREDDGGRGRKRGGDSGRGGGGGRKMKDEEEEEGGGRGDRGEEEEETYPSAVHDHDTHTLKDYVICLVKCSQDHRLASAGAITSMSALVQQKVKTDISVARIIRSADFSSSARPPSSRLLADLAPTVASPLVLGRNPRRG</sequence>
<protein>
    <submittedName>
        <fullName evidence="2">Uncharacterized protein</fullName>
    </submittedName>
</protein>
<dbReference type="AlphaFoldDB" id="A0A427B3A2"/>
<feature type="compositionally biased region" description="Basic residues" evidence="1">
    <location>
        <begin position="1"/>
        <end position="11"/>
    </location>
</feature>
<accession>A0A427B3A2</accession>
<evidence type="ECO:0000313" key="3">
    <source>
        <dbReference type="Proteomes" id="UP000287651"/>
    </source>
</evidence>
<name>A0A427B3A2_ENSVE</name>
<gene>
    <name evidence="2" type="ORF">B296_00002926</name>
</gene>
<feature type="compositionally biased region" description="Basic residues" evidence="1">
    <location>
        <begin position="21"/>
        <end position="33"/>
    </location>
</feature>
<reference evidence="2 3" key="1">
    <citation type="journal article" date="2014" name="Agronomy (Basel)">
        <title>A Draft Genome Sequence for Ensete ventricosum, the Drought-Tolerant Tree Against Hunger.</title>
        <authorList>
            <person name="Harrison J."/>
            <person name="Moore K.A."/>
            <person name="Paszkiewicz K."/>
            <person name="Jones T."/>
            <person name="Grant M."/>
            <person name="Ambacheew D."/>
            <person name="Muzemil S."/>
            <person name="Studholme D.J."/>
        </authorList>
    </citation>
    <scope>NUCLEOTIDE SEQUENCE [LARGE SCALE GENOMIC DNA]</scope>
</reference>
<proteinExistence type="predicted"/>
<organism evidence="2 3">
    <name type="scientific">Ensete ventricosum</name>
    <name type="common">Abyssinian banana</name>
    <name type="synonym">Musa ensete</name>
    <dbReference type="NCBI Taxonomy" id="4639"/>
    <lineage>
        <taxon>Eukaryota</taxon>
        <taxon>Viridiplantae</taxon>
        <taxon>Streptophyta</taxon>
        <taxon>Embryophyta</taxon>
        <taxon>Tracheophyta</taxon>
        <taxon>Spermatophyta</taxon>
        <taxon>Magnoliopsida</taxon>
        <taxon>Liliopsida</taxon>
        <taxon>Zingiberales</taxon>
        <taxon>Musaceae</taxon>
        <taxon>Ensete</taxon>
    </lineage>
</organism>